<evidence type="ECO:0000256" key="1">
    <source>
        <dbReference type="SAM" id="MobiDB-lite"/>
    </source>
</evidence>
<reference evidence="2 3" key="1">
    <citation type="submission" date="2020-03" db="EMBL/GenBank/DDBJ databases">
        <title>Whole genome shotgun sequence of Phytohabitans houttuyneae NBRC 108639.</title>
        <authorList>
            <person name="Komaki H."/>
            <person name="Tamura T."/>
        </authorList>
    </citation>
    <scope>NUCLEOTIDE SEQUENCE [LARGE SCALE GENOMIC DNA]</scope>
    <source>
        <strain evidence="2 3">NBRC 108639</strain>
    </source>
</reference>
<dbReference type="Proteomes" id="UP000482800">
    <property type="component" value="Unassembled WGS sequence"/>
</dbReference>
<keyword evidence="3" id="KW-1185">Reference proteome</keyword>
<organism evidence="2 3">
    <name type="scientific">Phytohabitans houttuyneae</name>
    <dbReference type="NCBI Taxonomy" id="1076126"/>
    <lineage>
        <taxon>Bacteria</taxon>
        <taxon>Bacillati</taxon>
        <taxon>Actinomycetota</taxon>
        <taxon>Actinomycetes</taxon>
        <taxon>Micromonosporales</taxon>
        <taxon>Micromonosporaceae</taxon>
    </lineage>
</organism>
<evidence type="ECO:0000313" key="2">
    <source>
        <dbReference type="EMBL" id="GFJ81736.1"/>
    </source>
</evidence>
<proteinExistence type="predicted"/>
<reference evidence="2 3" key="2">
    <citation type="submission" date="2020-03" db="EMBL/GenBank/DDBJ databases">
        <authorList>
            <person name="Ichikawa N."/>
            <person name="Kimura A."/>
            <person name="Kitahashi Y."/>
            <person name="Uohara A."/>
        </authorList>
    </citation>
    <scope>NUCLEOTIDE SEQUENCE [LARGE SCALE GENOMIC DNA]</scope>
    <source>
        <strain evidence="2 3">NBRC 108639</strain>
    </source>
</reference>
<protein>
    <submittedName>
        <fullName evidence="2">Uncharacterized protein</fullName>
    </submittedName>
</protein>
<evidence type="ECO:0000313" key="3">
    <source>
        <dbReference type="Proteomes" id="UP000482800"/>
    </source>
</evidence>
<comment type="caution">
    <text evidence="2">The sequence shown here is derived from an EMBL/GenBank/DDBJ whole genome shotgun (WGS) entry which is preliminary data.</text>
</comment>
<name>A0A6V8KIB0_9ACTN</name>
<feature type="region of interest" description="Disordered" evidence="1">
    <location>
        <begin position="73"/>
        <end position="96"/>
    </location>
</feature>
<dbReference type="AlphaFoldDB" id="A0A6V8KIB0"/>
<sequence length="96" mass="10218">MTLAEFPDLRCRVRGSGPDGRAWKKPLPALGFLGFSAFDGLPALLEAVLVGLPDDQAPFAQLTAHELAPGQWSTTVEGFPPGEPFMPVDKPEGGEE</sequence>
<dbReference type="EMBL" id="BLPF01000002">
    <property type="protein sequence ID" value="GFJ81736.1"/>
    <property type="molecule type" value="Genomic_DNA"/>
</dbReference>
<gene>
    <name evidence="2" type="ORF">Phou_059160</name>
</gene>
<accession>A0A6V8KIB0</accession>